<reference evidence="2" key="2">
    <citation type="submission" date="2023-08" db="EMBL/GenBank/DDBJ databases">
        <title>Nitrogen cycling bacteria in agricultural field soils.</title>
        <authorList>
            <person name="Jang J."/>
        </authorList>
    </citation>
    <scope>NUCLEOTIDE SEQUENCE</scope>
    <source>
        <strain evidence="2">PS3-36</strain>
    </source>
</reference>
<sequence>MKKICILLSIIPFIGSLTVINKVEPYVLGMPFVMFWATLWLVLSAIGMGISNLLYPIEEDGEES</sequence>
<gene>
    <name evidence="3" type="ORF">E2K98_20750</name>
    <name evidence="2" type="ORF">RCG21_06755</name>
</gene>
<keyword evidence="1" id="KW-1133">Transmembrane helix</keyword>
<keyword evidence="1" id="KW-0472">Membrane</keyword>
<dbReference type="Proteomes" id="UP000295132">
    <property type="component" value="Unassembled WGS sequence"/>
</dbReference>
<feature type="transmembrane region" description="Helical" evidence="1">
    <location>
        <begin position="34"/>
        <end position="55"/>
    </location>
</feature>
<evidence type="ECO:0000256" key="1">
    <source>
        <dbReference type="SAM" id="Phobius"/>
    </source>
</evidence>
<accession>A0A4R5VLZ2</accession>
<keyword evidence="5" id="KW-1185">Reference proteome</keyword>
<reference evidence="3 4" key="1">
    <citation type="submission" date="2019-03" db="EMBL/GenBank/DDBJ databases">
        <title>Bacillus niacini sp. nov. a Nicotinate-Metabolizing Mesophile Isolated from Soil.</title>
        <authorList>
            <person name="Zhang G."/>
        </authorList>
    </citation>
    <scope>NUCLEOTIDE SEQUENCE [LARGE SCALE GENOMIC DNA]</scope>
    <source>
        <strain evidence="3 4">WN066</strain>
    </source>
</reference>
<evidence type="ECO:0000313" key="3">
    <source>
        <dbReference type="EMBL" id="TDK59133.1"/>
    </source>
</evidence>
<evidence type="ECO:0000313" key="4">
    <source>
        <dbReference type="Proteomes" id="UP000295132"/>
    </source>
</evidence>
<protein>
    <submittedName>
        <fullName evidence="3">DUF3311 domain-containing protein</fullName>
    </submittedName>
</protein>
<dbReference type="Proteomes" id="UP001178888">
    <property type="component" value="Unassembled WGS sequence"/>
</dbReference>
<organism evidence="3 4">
    <name type="scientific">Bacillus salipaludis</name>
    <dbReference type="NCBI Taxonomy" id="2547811"/>
    <lineage>
        <taxon>Bacteria</taxon>
        <taxon>Bacillati</taxon>
        <taxon>Bacillota</taxon>
        <taxon>Bacilli</taxon>
        <taxon>Bacillales</taxon>
        <taxon>Bacillaceae</taxon>
        <taxon>Bacillus</taxon>
    </lineage>
</organism>
<dbReference type="RefSeq" id="WP_026573395.1">
    <property type="nucleotide sequence ID" value="NZ_JAVGVR010000001.1"/>
</dbReference>
<dbReference type="AlphaFoldDB" id="A0A4R5VLZ2"/>
<name>A0A4R5VLZ2_9BACI</name>
<dbReference type="EMBL" id="SMYO01000010">
    <property type="protein sequence ID" value="TDK59133.1"/>
    <property type="molecule type" value="Genomic_DNA"/>
</dbReference>
<dbReference type="EMBL" id="JAVGVR010000001">
    <property type="protein sequence ID" value="MDQ6596096.1"/>
    <property type="molecule type" value="Genomic_DNA"/>
</dbReference>
<evidence type="ECO:0000313" key="5">
    <source>
        <dbReference type="Proteomes" id="UP001178888"/>
    </source>
</evidence>
<dbReference type="Pfam" id="PF11755">
    <property type="entry name" value="DUF3311"/>
    <property type="match status" value="1"/>
</dbReference>
<keyword evidence="1" id="KW-0812">Transmembrane</keyword>
<proteinExistence type="predicted"/>
<evidence type="ECO:0000313" key="2">
    <source>
        <dbReference type="EMBL" id="MDQ6596096.1"/>
    </source>
</evidence>
<comment type="caution">
    <text evidence="3">The sequence shown here is derived from an EMBL/GenBank/DDBJ whole genome shotgun (WGS) entry which is preliminary data.</text>
</comment>
<dbReference type="InterPro" id="IPR021741">
    <property type="entry name" value="DUF3311"/>
</dbReference>